<dbReference type="OrthoDB" id="29546at2759"/>
<organism evidence="1 2">
    <name type="scientific">Liparis tanakae</name>
    <name type="common">Tanaka's snailfish</name>
    <dbReference type="NCBI Taxonomy" id="230148"/>
    <lineage>
        <taxon>Eukaryota</taxon>
        <taxon>Metazoa</taxon>
        <taxon>Chordata</taxon>
        <taxon>Craniata</taxon>
        <taxon>Vertebrata</taxon>
        <taxon>Euteleostomi</taxon>
        <taxon>Actinopterygii</taxon>
        <taxon>Neopterygii</taxon>
        <taxon>Teleostei</taxon>
        <taxon>Neoteleostei</taxon>
        <taxon>Acanthomorphata</taxon>
        <taxon>Eupercaria</taxon>
        <taxon>Perciformes</taxon>
        <taxon>Cottioidei</taxon>
        <taxon>Cottales</taxon>
        <taxon>Liparidae</taxon>
        <taxon>Liparis</taxon>
    </lineage>
</organism>
<comment type="caution">
    <text evidence="1">The sequence shown here is derived from an EMBL/GenBank/DDBJ whole genome shotgun (WGS) entry which is preliminary data.</text>
</comment>
<dbReference type="AlphaFoldDB" id="A0A4Z2HCJ2"/>
<evidence type="ECO:0000313" key="2">
    <source>
        <dbReference type="Proteomes" id="UP000314294"/>
    </source>
</evidence>
<dbReference type="Proteomes" id="UP000314294">
    <property type="component" value="Unassembled WGS sequence"/>
</dbReference>
<accession>A0A4Z2HCJ2</accession>
<gene>
    <name evidence="1" type="ORF">EYF80_026573</name>
</gene>
<keyword evidence="2" id="KW-1185">Reference proteome</keyword>
<reference evidence="1 2" key="1">
    <citation type="submission" date="2019-03" db="EMBL/GenBank/DDBJ databases">
        <title>First draft genome of Liparis tanakae, snailfish: a comprehensive survey of snailfish specific genes.</title>
        <authorList>
            <person name="Kim W."/>
            <person name="Song I."/>
            <person name="Jeong J.-H."/>
            <person name="Kim D."/>
            <person name="Kim S."/>
            <person name="Ryu S."/>
            <person name="Song J.Y."/>
            <person name="Lee S.K."/>
        </authorList>
    </citation>
    <scope>NUCLEOTIDE SEQUENCE [LARGE SCALE GENOMIC DNA]</scope>
    <source>
        <tissue evidence="1">Muscle</tissue>
    </source>
</reference>
<proteinExistence type="predicted"/>
<name>A0A4Z2HCJ2_9TELE</name>
<dbReference type="EMBL" id="SRLO01000278">
    <property type="protein sequence ID" value="TNN63230.1"/>
    <property type="molecule type" value="Genomic_DNA"/>
</dbReference>
<sequence>MESESAEEGADRCPVQVQWSGDYKAGLAIVEVELTAANIRDGDRRGFEINTPFKNFCLGCKKKAKNRGFVFLPGELGD</sequence>
<protein>
    <submittedName>
        <fullName evidence="1">Uncharacterized protein</fullName>
    </submittedName>
</protein>
<evidence type="ECO:0000313" key="1">
    <source>
        <dbReference type="EMBL" id="TNN63230.1"/>
    </source>
</evidence>